<proteinExistence type="predicted"/>
<feature type="transmembrane region" description="Helical" evidence="2">
    <location>
        <begin position="231"/>
        <end position="252"/>
    </location>
</feature>
<keyword evidence="2" id="KW-1133">Transmembrane helix</keyword>
<organism evidence="3 4">
    <name type="scientific">Brevibacterium epidermidis</name>
    <dbReference type="NCBI Taxonomy" id="1698"/>
    <lineage>
        <taxon>Bacteria</taxon>
        <taxon>Bacillati</taxon>
        <taxon>Actinomycetota</taxon>
        <taxon>Actinomycetes</taxon>
        <taxon>Micrococcales</taxon>
        <taxon>Brevibacteriaceae</taxon>
        <taxon>Brevibacterium</taxon>
    </lineage>
</organism>
<feature type="transmembrane region" description="Helical" evidence="2">
    <location>
        <begin position="69"/>
        <end position="92"/>
    </location>
</feature>
<accession>A0ABV4EP73</accession>
<dbReference type="RefSeq" id="WP_157929934.1">
    <property type="nucleotide sequence ID" value="NZ_JBGBYS010000022.1"/>
</dbReference>
<keyword evidence="2" id="KW-0472">Membrane</keyword>
<evidence type="ECO:0000256" key="1">
    <source>
        <dbReference type="SAM" id="MobiDB-lite"/>
    </source>
</evidence>
<dbReference type="Proteomes" id="UP001565435">
    <property type="component" value="Unassembled WGS sequence"/>
</dbReference>
<evidence type="ECO:0000313" key="4">
    <source>
        <dbReference type="Proteomes" id="UP001565435"/>
    </source>
</evidence>
<name>A0ABV4EP73_BREEP</name>
<reference evidence="3 4" key="1">
    <citation type="submission" date="2024-07" db="EMBL/GenBank/DDBJ databases">
        <title>Mealworm larvae gut microbial communities from Newark, Delaware, USA.</title>
        <authorList>
            <person name="Blenner M."/>
        </authorList>
    </citation>
    <scope>NUCLEOTIDE SEQUENCE [LARGE SCALE GENOMIC DNA]</scope>
    <source>
        <strain evidence="3 4">UD i117</strain>
    </source>
</reference>
<feature type="transmembrane region" description="Helical" evidence="2">
    <location>
        <begin position="187"/>
        <end position="207"/>
    </location>
</feature>
<feature type="transmembrane region" description="Helical" evidence="2">
    <location>
        <begin position="98"/>
        <end position="114"/>
    </location>
</feature>
<sequence>MNEIYTHLAREIMAQRVREAEEQLSHDRMLREASSSRTSYTKSLRRQSRKGAFEPGSSWLQNRKLTISWVGLGIGATAGTLACFHSASDYVAENSPRWFVLAGVAVAITARLLARNTGQRYAGLLIATVLLLPSACTLLLLHLLRVVGAIPFPVDLISGSVSIGAAIMLLSLWFLPNPLRPSKDLRVMVPIWVPIAGIAASLVYPTLKTLWAFGIDVAAPPGTVGVVDPTFYTTVAVSLVATPALAFALRWWSCPSPTWMRPTALIGGLILLSLGMSGLWGVAKSPVEDAATGLLVYGGWFIWGTTILATAGRLLPENRQESLTSAGAPA</sequence>
<evidence type="ECO:0000313" key="3">
    <source>
        <dbReference type="EMBL" id="MEY9260081.1"/>
    </source>
</evidence>
<evidence type="ECO:0000256" key="2">
    <source>
        <dbReference type="SAM" id="Phobius"/>
    </source>
</evidence>
<feature type="compositionally biased region" description="Polar residues" evidence="1">
    <location>
        <begin position="33"/>
        <end position="42"/>
    </location>
</feature>
<gene>
    <name evidence="3" type="ORF">ABH903_003119</name>
</gene>
<protein>
    <recommendedName>
        <fullName evidence="5">DUF1109 domain-containing protein</fullName>
    </recommendedName>
</protein>
<keyword evidence="2" id="KW-0812">Transmembrane</keyword>
<comment type="caution">
    <text evidence="3">The sequence shown here is derived from an EMBL/GenBank/DDBJ whole genome shotgun (WGS) entry which is preliminary data.</text>
</comment>
<keyword evidence="4" id="KW-1185">Reference proteome</keyword>
<feature type="transmembrane region" description="Helical" evidence="2">
    <location>
        <begin position="121"/>
        <end position="144"/>
    </location>
</feature>
<evidence type="ECO:0008006" key="5">
    <source>
        <dbReference type="Google" id="ProtNLM"/>
    </source>
</evidence>
<dbReference type="EMBL" id="JBGBYS010000022">
    <property type="protein sequence ID" value="MEY9260081.1"/>
    <property type="molecule type" value="Genomic_DNA"/>
</dbReference>
<feature type="transmembrane region" description="Helical" evidence="2">
    <location>
        <begin position="295"/>
        <end position="315"/>
    </location>
</feature>
<feature type="transmembrane region" description="Helical" evidence="2">
    <location>
        <begin position="264"/>
        <end position="283"/>
    </location>
</feature>
<feature type="transmembrane region" description="Helical" evidence="2">
    <location>
        <begin position="156"/>
        <end position="175"/>
    </location>
</feature>
<feature type="region of interest" description="Disordered" evidence="1">
    <location>
        <begin position="23"/>
        <end position="55"/>
    </location>
</feature>